<keyword evidence="5" id="KW-1185">Reference proteome</keyword>
<dbReference type="GO" id="GO:0003676">
    <property type="term" value="F:nucleic acid binding"/>
    <property type="evidence" value="ECO:0007669"/>
    <property type="project" value="InterPro"/>
</dbReference>
<feature type="compositionally biased region" description="Basic and acidic residues" evidence="3">
    <location>
        <begin position="392"/>
        <end position="408"/>
    </location>
</feature>
<feature type="region of interest" description="Disordered" evidence="3">
    <location>
        <begin position="341"/>
        <end position="417"/>
    </location>
</feature>
<dbReference type="CDD" id="cd00303">
    <property type="entry name" value="retropepsin_like"/>
    <property type="match status" value="1"/>
</dbReference>
<name>A0A914YEL9_9BILA</name>
<feature type="compositionally biased region" description="Basic and acidic residues" evidence="3">
    <location>
        <begin position="341"/>
        <end position="350"/>
    </location>
</feature>
<dbReference type="GO" id="GO:0019899">
    <property type="term" value="F:enzyme binding"/>
    <property type="evidence" value="ECO:0007669"/>
    <property type="project" value="UniProtKB-ARBA"/>
</dbReference>
<evidence type="ECO:0000256" key="1">
    <source>
        <dbReference type="PROSITE-ProRule" id="PRU00047"/>
    </source>
</evidence>
<dbReference type="AlphaFoldDB" id="A0A914YEL9"/>
<feature type="compositionally biased region" description="Polar residues" evidence="3">
    <location>
        <begin position="879"/>
        <end position="896"/>
    </location>
</feature>
<dbReference type="InterPro" id="IPR001878">
    <property type="entry name" value="Znf_CCHC"/>
</dbReference>
<dbReference type="GO" id="GO:0008270">
    <property type="term" value="F:zinc ion binding"/>
    <property type="evidence" value="ECO:0007669"/>
    <property type="project" value="UniProtKB-KW"/>
</dbReference>
<feature type="coiled-coil region" evidence="2">
    <location>
        <begin position="38"/>
        <end position="112"/>
    </location>
</feature>
<dbReference type="SUPFAM" id="SSF57756">
    <property type="entry name" value="Retrovirus zinc finger-like domains"/>
    <property type="match status" value="1"/>
</dbReference>
<feature type="domain" description="CCHC-type" evidence="4">
    <location>
        <begin position="436"/>
        <end position="451"/>
    </location>
</feature>
<dbReference type="InterPro" id="IPR021109">
    <property type="entry name" value="Peptidase_aspartic_dom_sf"/>
</dbReference>
<dbReference type="Proteomes" id="UP000887577">
    <property type="component" value="Unplaced"/>
</dbReference>
<keyword evidence="1" id="KW-0479">Metal-binding</keyword>
<evidence type="ECO:0000256" key="2">
    <source>
        <dbReference type="SAM" id="Coils"/>
    </source>
</evidence>
<feature type="compositionally biased region" description="Polar residues" evidence="3">
    <location>
        <begin position="359"/>
        <end position="368"/>
    </location>
</feature>
<evidence type="ECO:0000259" key="4">
    <source>
        <dbReference type="PROSITE" id="PS50158"/>
    </source>
</evidence>
<sequence length="923" mass="103723">MRKPAQIIPADNIEGLRRVCLDHTKALLDGILTREAGLTDLREELSATLTENDSLREEIAKAENRVAQLEKGMNEFPNDINDQLDNLGLESVNELINKYTLLQGRIEVFEKNFALKSRSSRAPSTFSLLSENCQKVQPRIRLQAETSKAPGLSSFLDKNDNSFAKTRVELPMPEKFSGKTRIDLERFFTLYEAGTESRGWSDAYKAIYLGSFLPTLQLYHDSLSKSNASYQEMKRELLNSLGVESEVGTYYLRSNLDKYKKIPSKLYKQVFEEIEGKVLEAFGTSYKCREDELKKILVRLTSEDADNIYRSVVVSNASLSYAKLKELVLGIESAQALEKKAVKHEVERPPYKPNGFVPSRSSFQNGYGNSPRRPNFGDRGQQFGEGNSRTPGVEDSRNYRVEERESSRNDNGTPQREHVVQQNIDGEGQVHDFRSCYRCKRPGHFSRDCPDGNAHFVTLEDSKNGINGVYPIGNINVKAVEGYRPLFGKQALLNVCFDGVNVKALMDSGASASVIKDTVVGKILNLRGKLGCRIVEVPHHEYVRKKLMSADGNPLKVVNCVTIPIGWGRGLAQTAKFFVVQGLQQDAVIGTNVMQENRGWLDALFFALYGSDNTVARIGALKAVERKSCSHKRKKTACRKRKVNSVKVGEEYCRLSGGMKTPSSSNAGVTTLSASHSSDKSYIADSTKWKADTVVVGGQNADIFARAIGAQYYSLNSMEEYLIRSKAVFGPAIKRLIYFPSGELFYRNDARFAEASKMLMESVKVLCDCNDVQVIVLPVLRNCAFPDVSQEFITWFKEQAKEDATRFVGNQEVDEKKLINWLEATPRDTTFIEYVDEKGIVTKKGVRRLAEYLNELGGIYKVNLQMERNQNNLRHDVSSDATPTQRENAHNGQNGSEFRESRDCQAHEMVKKLIMIVVLLHIM</sequence>
<dbReference type="Gene3D" id="4.10.60.10">
    <property type="entry name" value="Zinc finger, CCHC-type"/>
    <property type="match status" value="1"/>
</dbReference>
<evidence type="ECO:0000256" key="3">
    <source>
        <dbReference type="SAM" id="MobiDB-lite"/>
    </source>
</evidence>
<keyword evidence="1" id="KW-0863">Zinc-finger</keyword>
<proteinExistence type="predicted"/>
<dbReference type="SMART" id="SM00343">
    <property type="entry name" value="ZnF_C2HC"/>
    <property type="match status" value="1"/>
</dbReference>
<evidence type="ECO:0000313" key="5">
    <source>
        <dbReference type="Proteomes" id="UP000887577"/>
    </source>
</evidence>
<protein>
    <submittedName>
        <fullName evidence="6">CCHC-type domain-containing protein</fullName>
    </submittedName>
</protein>
<dbReference type="Pfam" id="PF00098">
    <property type="entry name" value="zf-CCHC"/>
    <property type="match status" value="1"/>
</dbReference>
<feature type="region of interest" description="Disordered" evidence="3">
    <location>
        <begin position="875"/>
        <end position="902"/>
    </location>
</feature>
<keyword evidence="1" id="KW-0862">Zinc</keyword>
<keyword evidence="2" id="KW-0175">Coiled coil</keyword>
<dbReference type="InterPro" id="IPR036875">
    <property type="entry name" value="Znf_CCHC_sf"/>
</dbReference>
<accession>A0A914YEL9</accession>
<reference evidence="6" key="1">
    <citation type="submission" date="2022-11" db="UniProtKB">
        <authorList>
            <consortium name="WormBaseParasite"/>
        </authorList>
    </citation>
    <scope>IDENTIFICATION</scope>
</reference>
<evidence type="ECO:0000313" key="6">
    <source>
        <dbReference type="WBParaSite" id="PSU_v2.g18713.t1"/>
    </source>
</evidence>
<organism evidence="5 6">
    <name type="scientific">Panagrolaimus superbus</name>
    <dbReference type="NCBI Taxonomy" id="310955"/>
    <lineage>
        <taxon>Eukaryota</taxon>
        <taxon>Metazoa</taxon>
        <taxon>Ecdysozoa</taxon>
        <taxon>Nematoda</taxon>
        <taxon>Chromadorea</taxon>
        <taxon>Rhabditida</taxon>
        <taxon>Tylenchina</taxon>
        <taxon>Panagrolaimomorpha</taxon>
        <taxon>Panagrolaimoidea</taxon>
        <taxon>Panagrolaimidae</taxon>
        <taxon>Panagrolaimus</taxon>
    </lineage>
</organism>
<dbReference type="SUPFAM" id="SSF50630">
    <property type="entry name" value="Acid proteases"/>
    <property type="match status" value="1"/>
</dbReference>
<dbReference type="PROSITE" id="PS50158">
    <property type="entry name" value="ZF_CCHC"/>
    <property type="match status" value="1"/>
</dbReference>
<dbReference type="Gene3D" id="2.40.70.10">
    <property type="entry name" value="Acid Proteases"/>
    <property type="match status" value="1"/>
</dbReference>
<dbReference type="WBParaSite" id="PSU_v2.g18713.t1">
    <property type="protein sequence ID" value="PSU_v2.g18713.t1"/>
    <property type="gene ID" value="PSU_v2.g18713"/>
</dbReference>